<keyword evidence="1" id="KW-1133">Transmembrane helix</keyword>
<organism evidence="2 3">
    <name type="scientific">Massiliimalia timonensis</name>
    <dbReference type="NCBI Taxonomy" id="1987501"/>
    <lineage>
        <taxon>Bacteria</taxon>
        <taxon>Bacillati</taxon>
        <taxon>Bacillota</taxon>
        <taxon>Clostridia</taxon>
        <taxon>Eubacteriales</taxon>
        <taxon>Oscillospiraceae</taxon>
        <taxon>Massiliimalia</taxon>
    </lineage>
</organism>
<feature type="transmembrane region" description="Helical" evidence="1">
    <location>
        <begin position="78"/>
        <end position="95"/>
    </location>
</feature>
<name>A0A8J6PCL8_9FIRM</name>
<dbReference type="EMBL" id="JACRTL010000003">
    <property type="protein sequence ID" value="MBC8610943.1"/>
    <property type="molecule type" value="Genomic_DNA"/>
</dbReference>
<feature type="transmembrane region" description="Helical" evidence="1">
    <location>
        <begin position="134"/>
        <end position="159"/>
    </location>
</feature>
<evidence type="ECO:0000313" key="2">
    <source>
        <dbReference type="EMBL" id="MBC8610943.1"/>
    </source>
</evidence>
<sequence>MAKRAATAGLLTALALALGYLEHLLPLQLLVPLPGIKLGLSNIVTLFALIALGKRYAFSILLARCLLQGMLFGSVPSLAFSLSGGILAMLVMSLLKQGYPSFFSVIGISAAGATCHQIGQIICAGIFFQSSAVLAYLPVLLAAGGISGCCTGLVGQLFLARSAHMGLGNDTAV</sequence>
<dbReference type="Pfam" id="PF07456">
    <property type="entry name" value="Hpre_diP_synt_I"/>
    <property type="match status" value="1"/>
</dbReference>
<keyword evidence="3" id="KW-1185">Reference proteome</keyword>
<dbReference type="PIRSF" id="PIRSF027391">
    <property type="entry name" value="Hpre_diP_synt_I"/>
    <property type="match status" value="1"/>
</dbReference>
<comment type="caution">
    <text evidence="2">The sequence shown here is derived from an EMBL/GenBank/DDBJ whole genome shotgun (WGS) entry which is preliminary data.</text>
</comment>
<proteinExistence type="predicted"/>
<keyword evidence="1" id="KW-0472">Membrane</keyword>
<dbReference type="RefSeq" id="WP_154825398.1">
    <property type="nucleotide sequence ID" value="NZ_JACRTL010000003.1"/>
</dbReference>
<feature type="transmembrane region" description="Helical" evidence="1">
    <location>
        <begin position="102"/>
        <end position="128"/>
    </location>
</feature>
<dbReference type="Gene3D" id="1.10.1760.20">
    <property type="match status" value="1"/>
</dbReference>
<dbReference type="InterPro" id="IPR014535">
    <property type="entry name" value="Hpre_diP_synt_I"/>
</dbReference>
<protein>
    <submittedName>
        <fullName evidence="2">Gx transporter family protein</fullName>
    </submittedName>
</protein>
<keyword evidence="1" id="KW-0812">Transmembrane</keyword>
<accession>A0A8J6PCL8</accession>
<dbReference type="InterPro" id="IPR010898">
    <property type="entry name" value="Hpre_diP_synth_I"/>
</dbReference>
<gene>
    <name evidence="2" type="ORF">H8702_07375</name>
</gene>
<evidence type="ECO:0000313" key="3">
    <source>
        <dbReference type="Proteomes" id="UP000632659"/>
    </source>
</evidence>
<evidence type="ECO:0000256" key="1">
    <source>
        <dbReference type="SAM" id="Phobius"/>
    </source>
</evidence>
<reference evidence="2" key="1">
    <citation type="submission" date="2020-08" db="EMBL/GenBank/DDBJ databases">
        <title>Genome public.</title>
        <authorList>
            <person name="Liu C."/>
            <person name="Sun Q."/>
        </authorList>
    </citation>
    <scope>NUCLEOTIDE SEQUENCE</scope>
    <source>
        <strain evidence="2">NSJ-15</strain>
    </source>
</reference>
<dbReference type="AlphaFoldDB" id="A0A8J6PCL8"/>
<dbReference type="Proteomes" id="UP000632659">
    <property type="component" value="Unassembled WGS sequence"/>
</dbReference>